<organism evidence="6 7">
    <name type="scientific">Albugo candida</name>
    <dbReference type="NCBI Taxonomy" id="65357"/>
    <lineage>
        <taxon>Eukaryota</taxon>
        <taxon>Sar</taxon>
        <taxon>Stramenopiles</taxon>
        <taxon>Oomycota</taxon>
        <taxon>Peronosporomycetes</taxon>
        <taxon>Albuginales</taxon>
        <taxon>Albuginaceae</taxon>
        <taxon>Albugo</taxon>
    </lineage>
</organism>
<protein>
    <submittedName>
        <fullName evidence="6">Uncharacterized protein</fullName>
    </submittedName>
</protein>
<dbReference type="GO" id="GO:0003677">
    <property type="term" value="F:DNA binding"/>
    <property type="evidence" value="ECO:0007669"/>
    <property type="project" value="InterPro"/>
</dbReference>
<keyword evidence="2" id="KW-0240">DNA-directed RNA polymerase</keyword>
<dbReference type="InParanoid" id="A0A024GHH7"/>
<accession>A0A024GHH7</accession>
<evidence type="ECO:0000256" key="2">
    <source>
        <dbReference type="ARBA" id="ARBA00022478"/>
    </source>
</evidence>
<feature type="compositionally biased region" description="Basic and acidic residues" evidence="5">
    <location>
        <begin position="264"/>
        <end position="278"/>
    </location>
</feature>
<evidence type="ECO:0000313" key="6">
    <source>
        <dbReference type="EMBL" id="CCI46160.1"/>
    </source>
</evidence>
<comment type="caution">
    <text evidence="6">The sequence shown here is derived from an EMBL/GenBank/DDBJ whole genome shotgun (WGS) entry which is preliminary data.</text>
</comment>
<dbReference type="Proteomes" id="UP000053237">
    <property type="component" value="Unassembled WGS sequence"/>
</dbReference>
<dbReference type="AlphaFoldDB" id="A0A024GHH7"/>
<feature type="region of interest" description="Disordered" evidence="5">
    <location>
        <begin position="1"/>
        <end position="114"/>
    </location>
</feature>
<evidence type="ECO:0000256" key="5">
    <source>
        <dbReference type="SAM" id="MobiDB-lite"/>
    </source>
</evidence>
<dbReference type="STRING" id="65357.A0A024GHH7"/>
<sequence>MSGDSTNDRKNVAQTRLTTLRAPGNRTGDANSGGNRRPRVCFSSTELAAPRRTAPPVVKTENESVPSRQSTERRPPRVGLLPSLSHRVRGRGDIGDKGRGGRTSNRGRGNLPTGKVAFVGTLAGGSSFDSGGSSAPSQRAAGAAADGFGISVLDDRIESERAADEQEPTQIQWPPVVKSPLEPMILPFGRGPEPQNVGELFSHSSEDTQPLMDDSIIFFQLPTTLPLAKAKRVANVKKEVVDSEEKMDEAGNPFKIESSSSAAKADKKKEPMEKRTEPQTDESLPFDQSLHRAPGGYIGKLCIRKSGRTVLMLDDKAFDVSMAQTPTFCEDVYSIDPESNQLFILGSVARHLIVTPDFDSLLA</sequence>
<name>A0A024GHH7_9STRA</name>
<gene>
    <name evidence="6" type="ORF">BN9_070890</name>
</gene>
<proteinExistence type="predicted"/>
<dbReference type="InterPro" id="IPR007811">
    <property type="entry name" value="RPC4"/>
</dbReference>
<dbReference type="Pfam" id="PF05132">
    <property type="entry name" value="RNA_pol_Rpc4"/>
    <property type="match status" value="1"/>
</dbReference>
<keyword evidence="7" id="KW-1185">Reference proteome</keyword>
<evidence type="ECO:0000256" key="1">
    <source>
        <dbReference type="ARBA" id="ARBA00004123"/>
    </source>
</evidence>
<evidence type="ECO:0000256" key="4">
    <source>
        <dbReference type="ARBA" id="ARBA00023242"/>
    </source>
</evidence>
<evidence type="ECO:0000256" key="3">
    <source>
        <dbReference type="ARBA" id="ARBA00023163"/>
    </source>
</evidence>
<dbReference type="PANTHER" id="PTHR13408:SF0">
    <property type="entry name" value="DNA-DIRECTED RNA POLYMERASE III SUBUNIT RPC4"/>
    <property type="match status" value="1"/>
</dbReference>
<reference evidence="6 7" key="1">
    <citation type="submission" date="2012-05" db="EMBL/GenBank/DDBJ databases">
        <title>Recombination and specialization in a pathogen metapopulation.</title>
        <authorList>
            <person name="Gardiner A."/>
            <person name="Kemen E."/>
            <person name="Schultz-Larsen T."/>
            <person name="MacLean D."/>
            <person name="Van Oosterhout C."/>
            <person name="Jones J.D.G."/>
        </authorList>
    </citation>
    <scope>NUCLEOTIDE SEQUENCE [LARGE SCALE GENOMIC DNA]</scope>
    <source>
        <strain evidence="6 7">Ac Nc2</strain>
    </source>
</reference>
<dbReference type="EMBL" id="CAIX01000118">
    <property type="protein sequence ID" value="CCI46160.1"/>
    <property type="molecule type" value="Genomic_DNA"/>
</dbReference>
<dbReference type="GO" id="GO:0042797">
    <property type="term" value="P:tRNA transcription by RNA polymerase III"/>
    <property type="evidence" value="ECO:0007669"/>
    <property type="project" value="TreeGrafter"/>
</dbReference>
<comment type="subcellular location">
    <subcellularLocation>
        <location evidence="1">Nucleus</location>
    </subcellularLocation>
</comment>
<dbReference type="PANTHER" id="PTHR13408">
    <property type="entry name" value="DNA-DIRECTED RNA POLYMERASE III"/>
    <property type="match status" value="1"/>
</dbReference>
<keyword evidence="4" id="KW-0539">Nucleus</keyword>
<feature type="compositionally biased region" description="Basic and acidic residues" evidence="5">
    <location>
        <begin position="1"/>
        <end position="11"/>
    </location>
</feature>
<feature type="compositionally biased region" description="Basic and acidic residues" evidence="5">
    <location>
        <begin position="90"/>
        <end position="99"/>
    </location>
</feature>
<dbReference type="OrthoDB" id="5836119at2759"/>
<dbReference type="GO" id="GO:0005666">
    <property type="term" value="C:RNA polymerase III complex"/>
    <property type="evidence" value="ECO:0007669"/>
    <property type="project" value="InterPro"/>
</dbReference>
<feature type="region of interest" description="Disordered" evidence="5">
    <location>
        <begin position="240"/>
        <end position="291"/>
    </location>
</feature>
<keyword evidence="3" id="KW-0804">Transcription</keyword>
<evidence type="ECO:0000313" key="7">
    <source>
        <dbReference type="Proteomes" id="UP000053237"/>
    </source>
</evidence>